<dbReference type="InterPro" id="IPR025558">
    <property type="entry name" value="DUF4283"/>
</dbReference>
<organism evidence="3 4">
    <name type="scientific">Cannabis sativa</name>
    <name type="common">Hemp</name>
    <name type="synonym">Marijuana</name>
    <dbReference type="NCBI Taxonomy" id="3483"/>
    <lineage>
        <taxon>Eukaryota</taxon>
        <taxon>Viridiplantae</taxon>
        <taxon>Streptophyta</taxon>
        <taxon>Embryophyta</taxon>
        <taxon>Tracheophyta</taxon>
        <taxon>Spermatophyta</taxon>
        <taxon>Magnoliopsida</taxon>
        <taxon>eudicotyledons</taxon>
        <taxon>Gunneridae</taxon>
        <taxon>Pentapetalae</taxon>
        <taxon>rosids</taxon>
        <taxon>fabids</taxon>
        <taxon>Rosales</taxon>
        <taxon>Cannabaceae</taxon>
        <taxon>Cannabis</taxon>
    </lineage>
</organism>
<dbReference type="SUPFAM" id="SSF56672">
    <property type="entry name" value="DNA/RNA polymerases"/>
    <property type="match status" value="1"/>
</dbReference>
<sequence length="840" mass="94994">MAKTRAKVQGKIQVSAKKKKKGPNSTADAKKNKSMEEILGVEPMEFTDDEEEGAGVYDVAESASRREVMPDPLGDTMTPPILRSGNVVRNLENTFEKSEKEKAVKITMEDEIAYWKSSIVCYVLGANPPLSVLDGFVRRIWSGKIDKVGLLSYGVFLIRFDTMEHRDEVLNGGYIFFNKRLVIMKAWDPNTNFKNEDIRTIPIWVQLTDLELKYWGQRALFKIIGQVGEPIMVDDATKERDKLSYPRVLIQVSIHQEFPGTIYFEDEHGNNIPVEIFYEWKPIRCGNCKGIGHATLDCRKKESLKQEWVVKNDKRKAEEKPKPAPREFQAVTKGWKIKAKEPITGPSTSNSFQALQGNSLIEEAGLQGLSSTDPWIVLGDFNDILHKEERIGDRVRILANEAWMELLATAEAIFLTEGLFDHTPVVVSIHPAMESGRKPFKNQNKILSVVNAEGVRVEDVNCITAAFLDYYQSLLGSNMEGSTRVATKIMENGATITDTHANLLLAKYTKEDVKRAVFSILGGKFPGPDGYSSYFFQDNWELVGDDVADAILYFLHSGQLLKEINSTVLTLIPKSKCPNLVSDYRPIACCNFLYKVATKLICSRLKSILSDLVASNQGGFIQGRFIAHNIMICQDLIRHYGRKSTKANCMIKLDLQKAYDTMSWEFLEEVLVAFKFPPQFIAIIMTCISTPRFSLMFNGSMNGYFQTSRGLRQGDPMSPLLFALGMEYLSRIMSKVGEKHDFFFHDRCSELKLNHLSFADDVLLFCRGDYKSIYRMLQGLKLFSNSSGLVRNKSKSAIYCSGMEENEIKRVDDMSGFTRAELPFKYLGLPICAKRISKEE</sequence>
<dbReference type="InterPro" id="IPR043502">
    <property type="entry name" value="DNA/RNA_pol_sf"/>
</dbReference>
<feature type="domain" description="Reverse transcriptase" evidence="2">
    <location>
        <begin position="553"/>
        <end position="831"/>
    </location>
</feature>
<dbReference type="PANTHER" id="PTHR46890:SF43">
    <property type="entry name" value="NON-LTR RETROELEMENT REVERSE TRANSCRIPTASE"/>
    <property type="match status" value="1"/>
</dbReference>
<evidence type="ECO:0000259" key="2">
    <source>
        <dbReference type="PROSITE" id="PS50878"/>
    </source>
</evidence>
<evidence type="ECO:0000313" key="3">
    <source>
        <dbReference type="EnsemblPlants" id="cds.evm.model.01.2378"/>
    </source>
</evidence>
<accession>A0A803NKY5</accession>
<evidence type="ECO:0000256" key="1">
    <source>
        <dbReference type="SAM" id="MobiDB-lite"/>
    </source>
</evidence>
<keyword evidence="4" id="KW-1185">Reference proteome</keyword>
<proteinExistence type="predicted"/>
<dbReference type="EMBL" id="UZAU01000072">
    <property type="status" value="NOT_ANNOTATED_CDS"/>
    <property type="molecule type" value="Genomic_DNA"/>
</dbReference>
<feature type="region of interest" description="Disordered" evidence="1">
    <location>
        <begin position="1"/>
        <end position="35"/>
    </location>
</feature>
<dbReference type="Pfam" id="PF00078">
    <property type="entry name" value="RVT_1"/>
    <property type="match status" value="1"/>
</dbReference>
<dbReference type="AlphaFoldDB" id="A0A803NKY5"/>
<dbReference type="Gramene" id="evm.model.01.2378">
    <property type="protein sequence ID" value="cds.evm.model.01.2378"/>
    <property type="gene ID" value="evm.TU.01.2378"/>
</dbReference>
<dbReference type="EnsemblPlants" id="evm.model.01.2378">
    <property type="protein sequence ID" value="cds.evm.model.01.2378"/>
    <property type="gene ID" value="evm.TU.01.2378"/>
</dbReference>
<dbReference type="Proteomes" id="UP000596661">
    <property type="component" value="Chromosome 1"/>
</dbReference>
<dbReference type="PANTHER" id="PTHR46890">
    <property type="entry name" value="NON-LTR RETROLELEMENT REVERSE TRANSCRIPTASE-LIKE PROTEIN-RELATED"/>
    <property type="match status" value="1"/>
</dbReference>
<protein>
    <recommendedName>
        <fullName evidence="2">Reverse transcriptase domain-containing protein</fullName>
    </recommendedName>
</protein>
<name>A0A803NKY5_CANSA</name>
<dbReference type="InterPro" id="IPR052343">
    <property type="entry name" value="Retrotransposon-Effector_Assoc"/>
</dbReference>
<reference evidence="3" key="1">
    <citation type="submission" date="2018-11" db="EMBL/GenBank/DDBJ databases">
        <authorList>
            <person name="Grassa J C."/>
        </authorList>
    </citation>
    <scope>NUCLEOTIDE SEQUENCE [LARGE SCALE GENOMIC DNA]</scope>
</reference>
<dbReference type="Pfam" id="PF14111">
    <property type="entry name" value="DUF4283"/>
    <property type="match status" value="1"/>
</dbReference>
<dbReference type="InterPro" id="IPR000477">
    <property type="entry name" value="RT_dom"/>
</dbReference>
<dbReference type="CDD" id="cd01650">
    <property type="entry name" value="RT_nLTR_like"/>
    <property type="match status" value="1"/>
</dbReference>
<dbReference type="PROSITE" id="PS50878">
    <property type="entry name" value="RT_POL"/>
    <property type="match status" value="1"/>
</dbReference>
<evidence type="ECO:0000313" key="4">
    <source>
        <dbReference type="Proteomes" id="UP000596661"/>
    </source>
</evidence>
<reference evidence="3" key="2">
    <citation type="submission" date="2021-03" db="UniProtKB">
        <authorList>
            <consortium name="EnsemblPlants"/>
        </authorList>
    </citation>
    <scope>IDENTIFICATION</scope>
</reference>